<evidence type="ECO:0000256" key="1">
    <source>
        <dbReference type="ARBA" id="ARBA00001970"/>
    </source>
</evidence>
<dbReference type="GO" id="GO:0020037">
    <property type="term" value="F:heme binding"/>
    <property type="evidence" value="ECO:0007669"/>
    <property type="project" value="InterPro"/>
</dbReference>
<evidence type="ECO:0000256" key="5">
    <source>
        <dbReference type="ARBA" id="ARBA00023004"/>
    </source>
</evidence>
<dbReference type="GO" id="GO:0005829">
    <property type="term" value="C:cytosol"/>
    <property type="evidence" value="ECO:0007669"/>
    <property type="project" value="TreeGrafter"/>
</dbReference>
<dbReference type="GO" id="GO:0004601">
    <property type="term" value="F:peroxidase activity"/>
    <property type="evidence" value="ECO:0007669"/>
    <property type="project" value="UniProtKB-KW"/>
</dbReference>
<evidence type="ECO:0000313" key="10">
    <source>
        <dbReference type="EMBL" id="PAJ68303.1"/>
    </source>
</evidence>
<sequence>MNEKYSADVSQTVILPQSKDAIFLTVTLNEGTEKQALEVITGLKGLVNGVGFRWPEAQLSAVVGIGANLWDRLFTTPKPEGLHPFRELQGAKHHAPSTPGDLFFHIRADEYDVAFELARRINAQLEGAVAEYDEVHAFQYQDFRDPLGFVDGTESPRGQAGVETALIKDGDWAGGSYIVAQKYIHNLKAWNDLPVEEQEKVIGRTKHSDVEMGEDVKPANSHVALNSVKDENGESLEIVRNNLSFGDAMGNQGTYLMSYAKDVRITELMLRRMFIGEPEGNYDRILDFSEALTGVNFFAPSAKFLEEAADHAKPEFLPEEETPAAPQPATTASQGKVIYGE</sequence>
<evidence type="ECO:0000259" key="9">
    <source>
        <dbReference type="Pfam" id="PF20628"/>
    </source>
</evidence>
<dbReference type="NCBIfam" id="TIGR01413">
    <property type="entry name" value="Dyp_perox_fam"/>
    <property type="match status" value="1"/>
</dbReference>
<keyword evidence="4" id="KW-0560">Oxidoreductase</keyword>
<gene>
    <name evidence="10" type="ORF">CIG21_11100</name>
</gene>
<feature type="domain" description="Dyp-type peroxidase N-terminal" evidence="8">
    <location>
        <begin position="11"/>
        <end position="139"/>
    </location>
</feature>
<feature type="domain" description="Dyp-type peroxidase C-terminal" evidence="9">
    <location>
        <begin position="144"/>
        <end position="303"/>
    </location>
</feature>
<evidence type="ECO:0000259" key="8">
    <source>
        <dbReference type="Pfam" id="PF04261"/>
    </source>
</evidence>
<proteinExistence type="inferred from homology"/>
<dbReference type="RefSeq" id="WP_095278902.1">
    <property type="nucleotide sequence ID" value="NZ_CP047655.1"/>
</dbReference>
<dbReference type="AlphaFoldDB" id="A0A269PAU1"/>
<dbReference type="PANTHER" id="PTHR30521">
    <property type="entry name" value="DEFERROCHELATASE/PEROXIDASE"/>
    <property type="match status" value="1"/>
</dbReference>
<feature type="region of interest" description="Disordered" evidence="7">
    <location>
        <begin position="314"/>
        <end position="341"/>
    </location>
</feature>
<evidence type="ECO:0000256" key="2">
    <source>
        <dbReference type="ARBA" id="ARBA00022559"/>
    </source>
</evidence>
<dbReference type="PANTHER" id="PTHR30521:SF0">
    <property type="entry name" value="DYP-TYPE PEROXIDASE FAMILY PROTEIN"/>
    <property type="match status" value="1"/>
</dbReference>
<feature type="compositionally biased region" description="Low complexity" evidence="7">
    <location>
        <begin position="323"/>
        <end position="332"/>
    </location>
</feature>
<dbReference type="InterPro" id="IPR006314">
    <property type="entry name" value="Dyp_peroxidase"/>
</dbReference>
<evidence type="ECO:0000313" key="11">
    <source>
        <dbReference type="Proteomes" id="UP000215771"/>
    </source>
</evidence>
<dbReference type="Proteomes" id="UP000215771">
    <property type="component" value="Unassembled WGS sequence"/>
</dbReference>
<dbReference type="EMBL" id="NQMQ01000029">
    <property type="protein sequence ID" value="PAJ68303.1"/>
    <property type="molecule type" value="Genomic_DNA"/>
</dbReference>
<comment type="similarity">
    <text evidence="6">Belongs to the DyP-type peroxidase family.</text>
</comment>
<keyword evidence="2 10" id="KW-0575">Peroxidase</keyword>
<dbReference type="InterPro" id="IPR048327">
    <property type="entry name" value="Dyp_perox_N"/>
</dbReference>
<dbReference type="InterPro" id="IPR048328">
    <property type="entry name" value="Dyp_perox_C"/>
</dbReference>
<name>A0A269PAU1_9CORY</name>
<evidence type="ECO:0000256" key="7">
    <source>
        <dbReference type="SAM" id="MobiDB-lite"/>
    </source>
</evidence>
<evidence type="ECO:0000256" key="4">
    <source>
        <dbReference type="ARBA" id="ARBA00023002"/>
    </source>
</evidence>
<protein>
    <submittedName>
        <fullName evidence="10">Peroxidase</fullName>
    </submittedName>
</protein>
<dbReference type="InterPro" id="IPR011008">
    <property type="entry name" value="Dimeric_a/b-barrel"/>
</dbReference>
<comment type="cofactor">
    <cofactor evidence="1">
        <name>heme b</name>
        <dbReference type="ChEBI" id="CHEBI:60344"/>
    </cofactor>
</comment>
<evidence type="ECO:0000256" key="3">
    <source>
        <dbReference type="ARBA" id="ARBA00022723"/>
    </source>
</evidence>
<accession>A0A269PAU1</accession>
<dbReference type="PROSITE" id="PS51404">
    <property type="entry name" value="DYP_PEROXIDASE"/>
    <property type="match status" value="1"/>
</dbReference>
<dbReference type="SUPFAM" id="SSF54909">
    <property type="entry name" value="Dimeric alpha+beta barrel"/>
    <property type="match status" value="1"/>
</dbReference>
<comment type="caution">
    <text evidence="10">The sequence shown here is derived from an EMBL/GenBank/DDBJ whole genome shotgun (WGS) entry which is preliminary data.</text>
</comment>
<keyword evidence="5" id="KW-0408">Iron</keyword>
<dbReference type="GO" id="GO:0046872">
    <property type="term" value="F:metal ion binding"/>
    <property type="evidence" value="ECO:0007669"/>
    <property type="project" value="UniProtKB-KW"/>
</dbReference>
<reference evidence="10 11" key="1">
    <citation type="submission" date="2017-08" db="EMBL/GenBank/DDBJ databases">
        <authorList>
            <person name="de Groot N.N."/>
        </authorList>
    </citation>
    <scope>NUCLEOTIDE SEQUENCE [LARGE SCALE GENOMIC DNA]</scope>
    <source>
        <strain evidence="10 11">NBT06-6</strain>
    </source>
</reference>
<keyword evidence="3" id="KW-0479">Metal-binding</keyword>
<organism evidence="10 11">
    <name type="scientific">Corynebacterium hadale</name>
    <dbReference type="NCBI Taxonomy" id="2026255"/>
    <lineage>
        <taxon>Bacteria</taxon>
        <taxon>Bacillati</taxon>
        <taxon>Actinomycetota</taxon>
        <taxon>Actinomycetes</taxon>
        <taxon>Mycobacteriales</taxon>
        <taxon>Corynebacteriaceae</taxon>
        <taxon>Corynebacterium</taxon>
    </lineage>
</organism>
<dbReference type="Pfam" id="PF04261">
    <property type="entry name" value="Dyp_perox_N"/>
    <property type="match status" value="1"/>
</dbReference>
<dbReference type="Pfam" id="PF20628">
    <property type="entry name" value="Dyp_perox_C"/>
    <property type="match status" value="1"/>
</dbReference>
<evidence type="ECO:0000256" key="6">
    <source>
        <dbReference type="ARBA" id="ARBA00025737"/>
    </source>
</evidence>